<feature type="compositionally biased region" description="Low complexity" evidence="1">
    <location>
        <begin position="26"/>
        <end position="39"/>
    </location>
</feature>
<keyword evidence="3" id="KW-1185">Reference proteome</keyword>
<sequence>MRFFRRIAGFLGFVRDDGHEVKDQENNSNNNTNNQQPNNRPTYQETGLPRRGFSVPVQVAVDRPQPGPLLLPCISGDGGVQMELSSNFEHKVGYIFEEETNARIGQSDPDVVHAHSGLKWYAKRLRVDEDGDVADEFLEEVLPETLVTASAENEQKPFPKFQVKYSTKPAKVRTRVMSHDGKLQPCVEYQGRLQWV</sequence>
<evidence type="ECO:0000313" key="2">
    <source>
        <dbReference type="EMBL" id="OMO93180.1"/>
    </source>
</evidence>
<proteinExistence type="predicted"/>
<dbReference type="Proteomes" id="UP000187203">
    <property type="component" value="Unassembled WGS sequence"/>
</dbReference>
<dbReference type="OrthoDB" id="550279at2759"/>
<reference evidence="3" key="1">
    <citation type="submission" date="2013-09" db="EMBL/GenBank/DDBJ databases">
        <title>Corchorus olitorius genome sequencing.</title>
        <authorList>
            <person name="Alam M."/>
            <person name="Haque M.S."/>
            <person name="Islam M.S."/>
            <person name="Emdad E.M."/>
            <person name="Islam M.M."/>
            <person name="Ahmed B."/>
            <person name="Halim A."/>
            <person name="Hossen Q.M.M."/>
            <person name="Hossain M.Z."/>
            <person name="Ahmed R."/>
            <person name="Khan M.M."/>
            <person name="Islam R."/>
            <person name="Rashid M.M."/>
            <person name="Khan S.A."/>
            <person name="Rahman M.S."/>
            <person name="Alam M."/>
            <person name="Yahiya A.S."/>
            <person name="Khan M.S."/>
            <person name="Azam M.S."/>
            <person name="Haque T."/>
            <person name="Lashkar M.Z.H."/>
            <person name="Akhand A.I."/>
            <person name="Morshed G."/>
            <person name="Roy S."/>
            <person name="Uddin K.S."/>
            <person name="Rabeya T."/>
            <person name="Hossain A.S."/>
            <person name="Chowdhury A."/>
            <person name="Snigdha A.R."/>
            <person name="Mortoza M.S."/>
            <person name="Matin S.A."/>
            <person name="Hoque S.M.E."/>
            <person name="Islam M.K."/>
            <person name="Roy D.K."/>
            <person name="Haider R."/>
            <person name="Moosa M.M."/>
            <person name="Elias S.M."/>
            <person name="Hasan A.M."/>
            <person name="Jahan S."/>
            <person name="Shafiuddin M."/>
            <person name="Mahmood N."/>
            <person name="Shommy N.S."/>
        </authorList>
    </citation>
    <scope>NUCLEOTIDE SEQUENCE [LARGE SCALE GENOMIC DNA]</scope>
    <source>
        <strain evidence="3">cv. O-4</strain>
    </source>
</reference>
<dbReference type="EMBL" id="AWUE01016285">
    <property type="protein sequence ID" value="OMO93180.1"/>
    <property type="molecule type" value="Genomic_DNA"/>
</dbReference>
<accession>A0A1R3JED4</accession>
<gene>
    <name evidence="2" type="ORF">COLO4_17061</name>
</gene>
<protein>
    <submittedName>
        <fullName evidence="2">Uncharacterized protein</fullName>
    </submittedName>
</protein>
<name>A0A1R3JED4_9ROSI</name>
<feature type="region of interest" description="Disordered" evidence="1">
    <location>
        <begin position="18"/>
        <end position="49"/>
    </location>
</feature>
<dbReference type="STRING" id="93759.A0A1R3JED4"/>
<dbReference type="AlphaFoldDB" id="A0A1R3JED4"/>
<evidence type="ECO:0000313" key="3">
    <source>
        <dbReference type="Proteomes" id="UP000187203"/>
    </source>
</evidence>
<comment type="caution">
    <text evidence="2">The sequence shown here is derived from an EMBL/GenBank/DDBJ whole genome shotgun (WGS) entry which is preliminary data.</text>
</comment>
<evidence type="ECO:0000256" key="1">
    <source>
        <dbReference type="SAM" id="MobiDB-lite"/>
    </source>
</evidence>
<dbReference type="PANTHER" id="PTHR35750">
    <property type="entry name" value="PHOSPHOLIPID HYDROPEROXIDE GLUTATHIONE PEROXIDASE"/>
    <property type="match status" value="1"/>
</dbReference>
<dbReference type="PANTHER" id="PTHR35750:SF1">
    <property type="entry name" value="PHOSPHOLIPID HYDROPEROXIDE GLUTATHIONE PEROXIDASE"/>
    <property type="match status" value="1"/>
</dbReference>
<organism evidence="2 3">
    <name type="scientific">Corchorus olitorius</name>
    <dbReference type="NCBI Taxonomy" id="93759"/>
    <lineage>
        <taxon>Eukaryota</taxon>
        <taxon>Viridiplantae</taxon>
        <taxon>Streptophyta</taxon>
        <taxon>Embryophyta</taxon>
        <taxon>Tracheophyta</taxon>
        <taxon>Spermatophyta</taxon>
        <taxon>Magnoliopsida</taxon>
        <taxon>eudicotyledons</taxon>
        <taxon>Gunneridae</taxon>
        <taxon>Pentapetalae</taxon>
        <taxon>rosids</taxon>
        <taxon>malvids</taxon>
        <taxon>Malvales</taxon>
        <taxon>Malvaceae</taxon>
        <taxon>Grewioideae</taxon>
        <taxon>Apeibeae</taxon>
        <taxon>Corchorus</taxon>
    </lineage>
</organism>